<dbReference type="RefSeq" id="WP_155051951.1">
    <property type="nucleotide sequence ID" value="NZ_BAAAIB010000002.1"/>
</dbReference>
<evidence type="ECO:0000313" key="1">
    <source>
        <dbReference type="EMBL" id="MTH68904.1"/>
    </source>
</evidence>
<dbReference type="OrthoDB" id="9790710at2"/>
<keyword evidence="1" id="KW-0808">Transferase</keyword>
<keyword evidence="2" id="KW-1185">Reference proteome</keyword>
<dbReference type="PANTHER" id="PTHR12526">
    <property type="entry name" value="GLYCOSYLTRANSFERASE"/>
    <property type="match status" value="1"/>
</dbReference>
<dbReference type="GO" id="GO:0016757">
    <property type="term" value="F:glycosyltransferase activity"/>
    <property type="evidence" value="ECO:0007669"/>
    <property type="project" value="TreeGrafter"/>
</dbReference>
<reference evidence="1 2" key="1">
    <citation type="submission" date="2019-11" db="EMBL/GenBank/DDBJ databases">
        <title>Agromyces kandeliae sp. nov., isolated from mangrove soil.</title>
        <authorList>
            <person name="Wang R."/>
        </authorList>
    </citation>
    <scope>NUCLEOTIDE SEQUENCE [LARGE SCALE GENOMIC DNA]</scope>
    <source>
        <strain evidence="1 2">JCM 11433</strain>
    </source>
</reference>
<accession>A0A6I3M6C7</accession>
<dbReference type="Gene3D" id="3.40.50.2000">
    <property type="entry name" value="Glycogen Phosphorylase B"/>
    <property type="match status" value="1"/>
</dbReference>
<name>A0A6I3M6C7_9MICO</name>
<dbReference type="AlphaFoldDB" id="A0A6I3M6C7"/>
<comment type="caution">
    <text evidence="1">The sequence shown here is derived from an EMBL/GenBank/DDBJ whole genome shotgun (WGS) entry which is preliminary data.</text>
</comment>
<dbReference type="PANTHER" id="PTHR12526:SF636">
    <property type="entry name" value="BLL3647 PROTEIN"/>
    <property type="match status" value="1"/>
</dbReference>
<evidence type="ECO:0000313" key="2">
    <source>
        <dbReference type="Proteomes" id="UP000433071"/>
    </source>
</evidence>
<gene>
    <name evidence="1" type="ORF">GJ743_11025</name>
</gene>
<dbReference type="EMBL" id="WMLB01000023">
    <property type="protein sequence ID" value="MTH68904.1"/>
    <property type="molecule type" value="Genomic_DNA"/>
</dbReference>
<dbReference type="Proteomes" id="UP000433071">
    <property type="component" value="Unassembled WGS sequence"/>
</dbReference>
<dbReference type="Pfam" id="PF13692">
    <property type="entry name" value="Glyco_trans_1_4"/>
    <property type="match status" value="1"/>
</dbReference>
<sequence length="373" mass="41166">MSRTPARPSIAVVTCYRHPDYVRAASLRAALRESGMYGTVRVVKNRRTGVLRYAEVTGSLLRMLSNRPDAYLVTFRGYEILPVVLLLAGGRPVYYDEFINPVEWFVQEHGKFPEGSLRARLLRAIFRRLMLRSARVLTDTASHADHSAALMDVPRSHFSPVAVGTDEETFRPMERTWSPDRLRVLYYGSMLPLHGLEVVLAAAESLAADARVSFTFVGGGEDDAERIAEAGSRGARVRHVSWVPYAELPALFAEHDLMLGGPFGATTQAQFVVTGKTYQFLACALPTVVGENLESDVFTDRSDALVVPLGDSAALADAVGWAADHTDELSRIGSRGRELYERLFSVHRIAIELRAALGAQHAADVEDARDHEQ</sequence>
<dbReference type="SUPFAM" id="SSF53756">
    <property type="entry name" value="UDP-Glycosyltransferase/glycogen phosphorylase"/>
    <property type="match status" value="1"/>
</dbReference>
<proteinExistence type="predicted"/>
<protein>
    <submittedName>
        <fullName evidence="1">Glycosyltransferase</fullName>
    </submittedName>
</protein>
<organism evidence="1 2">
    <name type="scientific">Agromyces bracchium</name>
    <dbReference type="NCBI Taxonomy" id="88376"/>
    <lineage>
        <taxon>Bacteria</taxon>
        <taxon>Bacillati</taxon>
        <taxon>Actinomycetota</taxon>
        <taxon>Actinomycetes</taxon>
        <taxon>Micrococcales</taxon>
        <taxon>Microbacteriaceae</taxon>
        <taxon>Agromyces</taxon>
    </lineage>
</organism>